<reference evidence="1 2" key="1">
    <citation type="journal article" date="2018" name="Sci. Data">
        <title>The draft genome sequence of cork oak.</title>
        <authorList>
            <person name="Ramos A.M."/>
            <person name="Usie A."/>
            <person name="Barbosa P."/>
            <person name="Barros P.M."/>
            <person name="Capote T."/>
            <person name="Chaves I."/>
            <person name="Simoes F."/>
            <person name="Abreu I."/>
            <person name="Carrasquinho I."/>
            <person name="Faro C."/>
            <person name="Guimaraes J.B."/>
            <person name="Mendonca D."/>
            <person name="Nobrega F."/>
            <person name="Rodrigues L."/>
            <person name="Saibo N.J.M."/>
            <person name="Varela M.C."/>
            <person name="Egas C."/>
            <person name="Matos J."/>
            <person name="Miguel C.M."/>
            <person name="Oliveira M.M."/>
            <person name="Ricardo C.P."/>
            <person name="Goncalves S."/>
        </authorList>
    </citation>
    <scope>NUCLEOTIDE SEQUENCE [LARGE SCALE GENOMIC DNA]</scope>
    <source>
        <strain evidence="2">cv. HL8</strain>
    </source>
</reference>
<dbReference type="EMBL" id="PKMF04000015">
    <property type="protein sequence ID" value="KAK7859045.1"/>
    <property type="molecule type" value="Genomic_DNA"/>
</dbReference>
<evidence type="ECO:0000313" key="1">
    <source>
        <dbReference type="EMBL" id="KAK7859045.1"/>
    </source>
</evidence>
<dbReference type="InterPro" id="IPR037547">
    <property type="entry name" value="SAMBA"/>
</dbReference>
<dbReference type="AlphaFoldDB" id="A0AAW0M5V1"/>
<dbReference type="Proteomes" id="UP000237347">
    <property type="component" value="Unassembled WGS sequence"/>
</dbReference>
<dbReference type="PANTHER" id="PTHR37387">
    <property type="entry name" value="PROTEIN SAMBA"/>
    <property type="match status" value="1"/>
</dbReference>
<sequence length="124" mass="13370">MNSSTSSSSSSPAHSSISTTAIVGGLGLGLGSSSNNAATLSTEDFLHNASDSISSQERKDEAMLVLKSDLMAALDKEVKSLDEDNWKFEGPRSRIHLISRRGKITKLEKLKRCLKQNVQPLNPI</sequence>
<proteinExistence type="predicted"/>
<dbReference type="GO" id="GO:0046621">
    <property type="term" value="P:negative regulation of organ growth"/>
    <property type="evidence" value="ECO:0007669"/>
    <property type="project" value="InterPro"/>
</dbReference>
<accession>A0AAW0M5V1</accession>
<comment type="caution">
    <text evidence="1">The sequence shown here is derived from an EMBL/GenBank/DDBJ whole genome shotgun (WGS) entry which is preliminary data.</text>
</comment>
<organism evidence="1 2">
    <name type="scientific">Quercus suber</name>
    <name type="common">Cork oak</name>
    <dbReference type="NCBI Taxonomy" id="58331"/>
    <lineage>
        <taxon>Eukaryota</taxon>
        <taxon>Viridiplantae</taxon>
        <taxon>Streptophyta</taxon>
        <taxon>Embryophyta</taxon>
        <taxon>Tracheophyta</taxon>
        <taxon>Spermatophyta</taxon>
        <taxon>Magnoliopsida</taxon>
        <taxon>eudicotyledons</taxon>
        <taxon>Gunneridae</taxon>
        <taxon>Pentapetalae</taxon>
        <taxon>rosids</taxon>
        <taxon>fabids</taxon>
        <taxon>Fagales</taxon>
        <taxon>Fagaceae</taxon>
        <taxon>Quercus</taxon>
    </lineage>
</organism>
<dbReference type="GO" id="GO:0010997">
    <property type="term" value="F:anaphase-promoting complex binding"/>
    <property type="evidence" value="ECO:0007669"/>
    <property type="project" value="InterPro"/>
</dbReference>
<keyword evidence="2" id="KW-1185">Reference proteome</keyword>
<name>A0AAW0M5V1_QUESU</name>
<gene>
    <name evidence="1" type="primary">SAMBA</name>
    <name evidence="1" type="ORF">CFP56_008706</name>
</gene>
<protein>
    <submittedName>
        <fullName evidence="1">Protein samba</fullName>
    </submittedName>
</protein>
<dbReference type="PANTHER" id="PTHR37387:SF1">
    <property type="entry name" value="PROTEIN SAMBA"/>
    <property type="match status" value="1"/>
</dbReference>
<evidence type="ECO:0000313" key="2">
    <source>
        <dbReference type="Proteomes" id="UP000237347"/>
    </source>
</evidence>